<dbReference type="RefSeq" id="WP_199701712.1">
    <property type="nucleotide sequence ID" value="NZ_JAEMNV010000001.1"/>
</dbReference>
<keyword evidence="1" id="KW-0472">Membrane</keyword>
<sequence>MTSPAMTENGSTIYDRVVQRRGGPLPPGRAANRLSAYIYGNILTCASVAIATPDGIEDGSAAALVLGTAATTFVAHIFADMVAHSNIPDSDENSNEDTRRIHLGEHLRDAVPIASSAFIPAFILLLGWLGVMSPLWAQLLAGAVVIVRIAGVQIATQRIRGNGLSLRYVIAGLVTAGLAAAIVVVKVVITH</sequence>
<keyword evidence="1" id="KW-0812">Transmembrane</keyword>
<evidence type="ECO:0000256" key="1">
    <source>
        <dbReference type="SAM" id="Phobius"/>
    </source>
</evidence>
<evidence type="ECO:0000313" key="3">
    <source>
        <dbReference type="Proteomes" id="UP000655868"/>
    </source>
</evidence>
<keyword evidence="1" id="KW-1133">Transmembrane helix</keyword>
<feature type="transmembrane region" description="Helical" evidence="1">
    <location>
        <begin position="110"/>
        <end position="129"/>
    </location>
</feature>
<organism evidence="2 3">
    <name type="scientific">Antrihabitans stalagmiti</name>
    <dbReference type="NCBI Taxonomy" id="2799499"/>
    <lineage>
        <taxon>Bacteria</taxon>
        <taxon>Bacillati</taxon>
        <taxon>Actinomycetota</taxon>
        <taxon>Actinomycetes</taxon>
        <taxon>Mycobacteriales</taxon>
        <taxon>Nocardiaceae</taxon>
        <taxon>Antrihabitans</taxon>
    </lineage>
</organism>
<keyword evidence="3" id="KW-1185">Reference proteome</keyword>
<comment type="caution">
    <text evidence="2">The sequence shown here is derived from an EMBL/GenBank/DDBJ whole genome shotgun (WGS) entry which is preliminary data.</text>
</comment>
<protein>
    <submittedName>
        <fullName evidence="2">Uncharacterized protein</fullName>
    </submittedName>
</protein>
<dbReference type="Proteomes" id="UP000655868">
    <property type="component" value="Unassembled WGS sequence"/>
</dbReference>
<dbReference type="AlphaFoldDB" id="A0A934U0B7"/>
<evidence type="ECO:0000313" key="2">
    <source>
        <dbReference type="EMBL" id="MBJ8337784.1"/>
    </source>
</evidence>
<reference evidence="2" key="1">
    <citation type="submission" date="2020-12" db="EMBL/GenBank/DDBJ databases">
        <title>Antrihabitans popcorni sp. nov. and Antrihabitans auranticaus sp. nov., isolated from a larva cave.</title>
        <authorList>
            <person name="Lee S.D."/>
            <person name="Kim I.S."/>
        </authorList>
    </citation>
    <scope>NUCLEOTIDE SEQUENCE</scope>
    <source>
        <strain evidence="2">YC3-6</strain>
    </source>
</reference>
<accession>A0A934U0B7</accession>
<proteinExistence type="predicted"/>
<feature type="transmembrane region" description="Helical" evidence="1">
    <location>
        <begin position="135"/>
        <end position="156"/>
    </location>
</feature>
<dbReference type="EMBL" id="JAEMNV010000001">
    <property type="protein sequence ID" value="MBJ8337784.1"/>
    <property type="molecule type" value="Genomic_DNA"/>
</dbReference>
<name>A0A934U0B7_9NOCA</name>
<feature type="transmembrane region" description="Helical" evidence="1">
    <location>
        <begin position="168"/>
        <end position="189"/>
    </location>
</feature>
<gene>
    <name evidence="2" type="ORF">JGU71_02700</name>
</gene>